<dbReference type="Gene3D" id="3.70.10.10">
    <property type="match status" value="1"/>
</dbReference>
<evidence type="ECO:0000256" key="6">
    <source>
        <dbReference type="ARBA" id="ARBA00022695"/>
    </source>
</evidence>
<dbReference type="Pfam" id="PF00712">
    <property type="entry name" value="DNA_pol3_beta"/>
    <property type="match status" value="1"/>
</dbReference>
<evidence type="ECO:0000256" key="1">
    <source>
        <dbReference type="ARBA" id="ARBA00004496"/>
    </source>
</evidence>
<evidence type="ECO:0000259" key="12">
    <source>
        <dbReference type="Pfam" id="PF02767"/>
    </source>
</evidence>
<evidence type="ECO:0000256" key="8">
    <source>
        <dbReference type="ARBA" id="ARBA00022932"/>
    </source>
</evidence>
<dbReference type="InterPro" id="IPR046938">
    <property type="entry name" value="DNA_clamp_sf"/>
</dbReference>
<evidence type="ECO:0000256" key="9">
    <source>
        <dbReference type="ARBA" id="ARBA00023125"/>
    </source>
</evidence>
<name>C4FKL0_9AQUI</name>
<dbReference type="RefSeq" id="WP_007547211.1">
    <property type="nucleotide sequence ID" value="NZ_ABZS01000103.1"/>
</dbReference>
<keyword evidence="6 10" id="KW-0548">Nucleotidyltransferase</keyword>
<keyword evidence="5 10" id="KW-0808">Transferase</keyword>
<evidence type="ECO:0000259" key="13">
    <source>
        <dbReference type="Pfam" id="PF02768"/>
    </source>
</evidence>
<dbReference type="GO" id="GO:0008408">
    <property type="term" value="F:3'-5' exonuclease activity"/>
    <property type="evidence" value="ECO:0007669"/>
    <property type="project" value="InterPro"/>
</dbReference>
<organism evidence="14 15">
    <name type="scientific">Sulfurihydrogenibium yellowstonense SS-5</name>
    <dbReference type="NCBI Taxonomy" id="432331"/>
    <lineage>
        <taxon>Bacteria</taxon>
        <taxon>Pseudomonadati</taxon>
        <taxon>Aquificota</taxon>
        <taxon>Aquificia</taxon>
        <taxon>Aquificales</taxon>
        <taxon>Hydrogenothermaceae</taxon>
        <taxon>Sulfurihydrogenibium</taxon>
    </lineage>
</organism>
<dbReference type="NCBIfam" id="TIGR00663">
    <property type="entry name" value="dnan"/>
    <property type="match status" value="1"/>
</dbReference>
<evidence type="ECO:0000256" key="10">
    <source>
        <dbReference type="PIRNR" id="PIRNR000804"/>
    </source>
</evidence>
<feature type="domain" description="DNA polymerase III beta sliding clamp C-terminal" evidence="13">
    <location>
        <begin position="241"/>
        <end position="360"/>
    </location>
</feature>
<dbReference type="GO" id="GO:0003677">
    <property type="term" value="F:DNA binding"/>
    <property type="evidence" value="ECO:0007669"/>
    <property type="project" value="UniProtKB-UniRule"/>
</dbReference>
<feature type="domain" description="DNA polymerase III beta sliding clamp N-terminal" evidence="11">
    <location>
        <begin position="10"/>
        <end position="114"/>
    </location>
</feature>
<accession>C4FKL0</accession>
<evidence type="ECO:0000256" key="7">
    <source>
        <dbReference type="ARBA" id="ARBA00022705"/>
    </source>
</evidence>
<evidence type="ECO:0000259" key="11">
    <source>
        <dbReference type="Pfam" id="PF00712"/>
    </source>
</evidence>
<dbReference type="InterPro" id="IPR022634">
    <property type="entry name" value="DNA_polIII_beta_N"/>
</dbReference>
<dbReference type="SMART" id="SM00480">
    <property type="entry name" value="POL3Bc"/>
    <property type="match status" value="1"/>
</dbReference>
<dbReference type="GO" id="GO:0006271">
    <property type="term" value="P:DNA strand elongation involved in DNA replication"/>
    <property type="evidence" value="ECO:0007669"/>
    <property type="project" value="TreeGrafter"/>
</dbReference>
<dbReference type="OrthoDB" id="8421503at2"/>
<feature type="domain" description="DNA polymerase III beta sliding clamp central" evidence="12">
    <location>
        <begin position="127"/>
        <end position="238"/>
    </location>
</feature>
<comment type="subunit">
    <text evidence="10">Forms a ring-shaped head-to-tail homodimer around DNA.</text>
</comment>
<dbReference type="GO" id="GO:0003887">
    <property type="term" value="F:DNA-directed DNA polymerase activity"/>
    <property type="evidence" value="ECO:0007669"/>
    <property type="project" value="UniProtKB-UniRule"/>
</dbReference>
<dbReference type="Proteomes" id="UP000005540">
    <property type="component" value="Unassembled WGS sequence"/>
</dbReference>
<evidence type="ECO:0000256" key="3">
    <source>
        <dbReference type="ARBA" id="ARBA00021035"/>
    </source>
</evidence>
<dbReference type="InterPro" id="IPR022637">
    <property type="entry name" value="DNA_polIII_beta_cen"/>
</dbReference>
<comment type="subcellular location">
    <subcellularLocation>
        <location evidence="1 10">Cytoplasm</location>
    </subcellularLocation>
</comment>
<reference evidence="14 15" key="1">
    <citation type="submission" date="2009-04" db="EMBL/GenBank/DDBJ databases">
        <authorList>
            <person name="Reysenbach A.-L."/>
            <person name="Heidelberg J.F."/>
            <person name="Nelson W.C."/>
        </authorList>
    </citation>
    <scope>NUCLEOTIDE SEQUENCE [LARGE SCALE GENOMIC DNA]</scope>
    <source>
        <strain evidence="14 15">SS-5</strain>
    </source>
</reference>
<dbReference type="Pfam" id="PF02768">
    <property type="entry name" value="DNA_pol3_beta_3"/>
    <property type="match status" value="1"/>
</dbReference>
<dbReference type="InterPro" id="IPR001001">
    <property type="entry name" value="DNA_polIII_beta"/>
</dbReference>
<evidence type="ECO:0000256" key="2">
    <source>
        <dbReference type="ARBA" id="ARBA00010752"/>
    </source>
</evidence>
<dbReference type="Gene3D" id="3.10.150.10">
    <property type="entry name" value="DNA Polymerase III, subunit A, domain 2"/>
    <property type="match status" value="1"/>
</dbReference>
<evidence type="ECO:0000313" key="15">
    <source>
        <dbReference type="Proteomes" id="UP000005540"/>
    </source>
</evidence>
<dbReference type="SUPFAM" id="SSF55979">
    <property type="entry name" value="DNA clamp"/>
    <property type="match status" value="3"/>
</dbReference>
<dbReference type="EMBL" id="ABZS01000103">
    <property type="protein sequence ID" value="EEP60386.1"/>
    <property type="molecule type" value="Genomic_DNA"/>
</dbReference>
<sequence length="362" mass="40267">MKLKAYKKDLQEAFKKVISEKKAALPILTNFLLKAEDGKLTVYGTDLEVYTSYTIPADVEEEGSLCVNSKKISDISKVLAQNEALLYTDGETLKITSGKTKYSLPTFEADDFPLPESYPSDLAILISGQELLKGISKTIYAVSKDESRFALNGVCFSFIKGKLDFVATDGHRLALYSTEITGKGLEGKYIVPQKALNEIKKLVSDVEDVEVAVSGSSIFFKGSNYILSARLLEGVFPNYTQVIPNSFNIEIVLSKSELIDSIKRVIIAEENDNKPIKLKLFDNKLIISTPPTSDAYAEDEIEVNYDGEEFEIGFNGKYILDAVDEIEDKNIVVKFINKDSQTVIIPENPEERYLAVVMPMTI</sequence>
<evidence type="ECO:0000256" key="4">
    <source>
        <dbReference type="ARBA" id="ARBA00022490"/>
    </source>
</evidence>
<keyword evidence="4 10" id="KW-0963">Cytoplasm</keyword>
<gene>
    <name evidence="14" type="primary">dnaN</name>
    <name evidence="14" type="ORF">SULYE_1110</name>
</gene>
<dbReference type="Pfam" id="PF02767">
    <property type="entry name" value="DNA_pol3_beta_2"/>
    <property type="match status" value="1"/>
</dbReference>
<dbReference type="PANTHER" id="PTHR30478:SF0">
    <property type="entry name" value="BETA SLIDING CLAMP"/>
    <property type="match status" value="1"/>
</dbReference>
<keyword evidence="9" id="KW-0238">DNA-binding</keyword>
<comment type="function">
    <text evidence="10">Confers DNA tethering and processivity to DNA polymerases and other proteins. Acts as a clamp, forming a ring around DNA (a reaction catalyzed by the clamp-loading complex) which diffuses in an ATP-independent manner freely and bidirectionally along dsDNA. Initially characterized for its ability to contact the catalytic subunit of DNA polymerase III (Pol III), a complex, multichain enzyme responsible for most of the replicative synthesis in bacteria; Pol III exhibits 3'-5' exonuclease proofreading activity. The beta chain is required for initiation of replication as well as for processivity of DNA replication.</text>
</comment>
<dbReference type="PIRSF" id="PIRSF000804">
    <property type="entry name" value="DNA_pol_III_b"/>
    <property type="match status" value="1"/>
</dbReference>
<comment type="similarity">
    <text evidence="2 10">Belongs to the beta sliding clamp family.</text>
</comment>
<dbReference type="CDD" id="cd00140">
    <property type="entry name" value="beta_clamp"/>
    <property type="match status" value="1"/>
</dbReference>
<keyword evidence="7 10" id="KW-0235">DNA replication</keyword>
<dbReference type="GO" id="GO:0009360">
    <property type="term" value="C:DNA polymerase III complex"/>
    <property type="evidence" value="ECO:0007669"/>
    <property type="project" value="InterPro"/>
</dbReference>
<evidence type="ECO:0000256" key="5">
    <source>
        <dbReference type="ARBA" id="ARBA00022679"/>
    </source>
</evidence>
<keyword evidence="8 10" id="KW-0239">DNA-directed DNA polymerase</keyword>
<dbReference type="GO" id="GO:0005737">
    <property type="term" value="C:cytoplasm"/>
    <property type="evidence" value="ECO:0007669"/>
    <property type="project" value="UniProtKB-SubCell"/>
</dbReference>
<dbReference type="InterPro" id="IPR022635">
    <property type="entry name" value="DNA_polIII_beta_C"/>
</dbReference>
<keyword evidence="15" id="KW-1185">Reference proteome</keyword>
<protein>
    <recommendedName>
        <fullName evidence="3 10">Beta sliding clamp</fullName>
    </recommendedName>
</protein>
<dbReference type="AlphaFoldDB" id="C4FKL0"/>
<evidence type="ECO:0000313" key="14">
    <source>
        <dbReference type="EMBL" id="EEP60386.1"/>
    </source>
</evidence>
<proteinExistence type="inferred from homology"/>
<comment type="caution">
    <text evidence="14">The sequence shown here is derived from an EMBL/GenBank/DDBJ whole genome shotgun (WGS) entry which is preliminary data.</text>
</comment>
<dbReference type="PANTHER" id="PTHR30478">
    <property type="entry name" value="DNA POLYMERASE III SUBUNIT BETA"/>
    <property type="match status" value="1"/>
</dbReference>